<dbReference type="Pfam" id="PF01075">
    <property type="entry name" value="Glyco_transf_9"/>
    <property type="match status" value="1"/>
</dbReference>
<keyword evidence="2" id="KW-0808">Transferase</keyword>
<dbReference type="CDD" id="cd03789">
    <property type="entry name" value="GT9_LPS_heptosyltransferase"/>
    <property type="match status" value="1"/>
</dbReference>
<dbReference type="PANTHER" id="PTHR30160:SF1">
    <property type="entry name" value="LIPOPOLYSACCHARIDE 1,2-N-ACETYLGLUCOSAMINETRANSFERASE-RELATED"/>
    <property type="match status" value="1"/>
</dbReference>
<keyword evidence="1" id="KW-0328">Glycosyltransferase</keyword>
<reference evidence="3" key="1">
    <citation type="submission" date="2018-05" db="EMBL/GenBank/DDBJ databases">
        <authorList>
            <person name="Lanie J.A."/>
            <person name="Ng W.-L."/>
            <person name="Kazmierczak K.M."/>
            <person name="Andrzejewski T.M."/>
            <person name="Davidsen T.M."/>
            <person name="Wayne K.J."/>
            <person name="Tettelin H."/>
            <person name="Glass J.I."/>
            <person name="Rusch D."/>
            <person name="Podicherti R."/>
            <person name="Tsui H.-C.T."/>
            <person name="Winkler M.E."/>
        </authorList>
    </citation>
    <scope>NUCLEOTIDE SEQUENCE</scope>
</reference>
<dbReference type="Gene3D" id="3.40.50.2000">
    <property type="entry name" value="Glycogen Phosphorylase B"/>
    <property type="match status" value="2"/>
</dbReference>
<evidence type="ECO:0008006" key="4">
    <source>
        <dbReference type="Google" id="ProtNLM"/>
    </source>
</evidence>
<dbReference type="EMBL" id="UINC01137799">
    <property type="protein sequence ID" value="SVD23359.1"/>
    <property type="molecule type" value="Genomic_DNA"/>
</dbReference>
<name>A0A382TMQ8_9ZZZZ</name>
<organism evidence="3">
    <name type="scientific">marine metagenome</name>
    <dbReference type="NCBI Taxonomy" id="408172"/>
    <lineage>
        <taxon>unclassified sequences</taxon>
        <taxon>metagenomes</taxon>
        <taxon>ecological metagenomes</taxon>
    </lineage>
</organism>
<feature type="non-terminal residue" evidence="3">
    <location>
        <position position="1"/>
    </location>
</feature>
<sequence>APAGCKDSSIGKVLVVRGGAIGDFVLTLPALHALRGSSDQLAVLGSSAVAPLAVAGGLADEWRSLEGREWASWFVADDTCDPETAGWLSKFDTVISYLHDPESVFECSIKKVKQLRYVTGPYKPSGQHITTTLAAPLQELGVIQFAELFRLEVPHVKLSWPGNWLAIHPGSGSEQKNWAEENWQNLIQRINTRTNWNILLTAGEVEAERVDRFVADLPPTRVAKAYEWSLVRLAGALANCSLFAGVDSGIRHLAEAVGLSGVAIWGESNVLEWGPRDERWEIFHGLETTSVDTMFMALMK</sequence>
<dbReference type="InterPro" id="IPR051199">
    <property type="entry name" value="LPS_LOS_Heptosyltrfase"/>
</dbReference>
<evidence type="ECO:0000313" key="3">
    <source>
        <dbReference type="EMBL" id="SVD23359.1"/>
    </source>
</evidence>
<evidence type="ECO:0000256" key="2">
    <source>
        <dbReference type="ARBA" id="ARBA00022679"/>
    </source>
</evidence>
<protein>
    <recommendedName>
        <fullName evidence="4">Glycosyltransferase family 9 (Heptosyltransferase)</fullName>
    </recommendedName>
</protein>
<dbReference type="GO" id="GO:0009244">
    <property type="term" value="P:lipopolysaccharide core region biosynthetic process"/>
    <property type="evidence" value="ECO:0007669"/>
    <property type="project" value="TreeGrafter"/>
</dbReference>
<accession>A0A382TMQ8</accession>
<feature type="non-terminal residue" evidence="3">
    <location>
        <position position="300"/>
    </location>
</feature>
<dbReference type="InterPro" id="IPR002201">
    <property type="entry name" value="Glyco_trans_9"/>
</dbReference>
<dbReference type="AlphaFoldDB" id="A0A382TMQ8"/>
<dbReference type="PANTHER" id="PTHR30160">
    <property type="entry name" value="TETRAACYLDISACCHARIDE 4'-KINASE-RELATED"/>
    <property type="match status" value="1"/>
</dbReference>
<gene>
    <name evidence="3" type="ORF">METZ01_LOCUS376213</name>
</gene>
<dbReference type="GO" id="GO:0005829">
    <property type="term" value="C:cytosol"/>
    <property type="evidence" value="ECO:0007669"/>
    <property type="project" value="TreeGrafter"/>
</dbReference>
<dbReference type="SUPFAM" id="SSF53756">
    <property type="entry name" value="UDP-Glycosyltransferase/glycogen phosphorylase"/>
    <property type="match status" value="1"/>
</dbReference>
<evidence type="ECO:0000256" key="1">
    <source>
        <dbReference type="ARBA" id="ARBA00022676"/>
    </source>
</evidence>
<dbReference type="GO" id="GO:0008713">
    <property type="term" value="F:ADP-heptose-lipopolysaccharide heptosyltransferase activity"/>
    <property type="evidence" value="ECO:0007669"/>
    <property type="project" value="TreeGrafter"/>
</dbReference>
<proteinExistence type="predicted"/>